<feature type="transmembrane region" description="Helical" evidence="1">
    <location>
        <begin position="171"/>
        <end position="192"/>
    </location>
</feature>
<dbReference type="Pfam" id="PF14329">
    <property type="entry name" value="DUF4386"/>
    <property type="match status" value="1"/>
</dbReference>
<keyword evidence="1" id="KW-1133">Transmembrane helix</keyword>
<feature type="transmembrane region" description="Helical" evidence="1">
    <location>
        <begin position="204"/>
        <end position="222"/>
    </location>
</feature>
<dbReference type="InterPro" id="IPR025495">
    <property type="entry name" value="DUF4386"/>
</dbReference>
<dbReference type="EMBL" id="JBHSNF010000001">
    <property type="protein sequence ID" value="MFC5525907.1"/>
    <property type="molecule type" value="Genomic_DNA"/>
</dbReference>
<feature type="transmembrane region" description="Helical" evidence="1">
    <location>
        <begin position="12"/>
        <end position="31"/>
    </location>
</feature>
<comment type="caution">
    <text evidence="2">The sequence shown here is derived from an EMBL/GenBank/DDBJ whole genome shotgun (WGS) entry which is preliminary data.</text>
</comment>
<keyword evidence="1" id="KW-0812">Transmembrane</keyword>
<keyword evidence="3" id="KW-1185">Reference proteome</keyword>
<dbReference type="Proteomes" id="UP001596114">
    <property type="component" value="Unassembled WGS sequence"/>
</dbReference>
<evidence type="ECO:0000313" key="2">
    <source>
        <dbReference type="EMBL" id="MFC5525907.1"/>
    </source>
</evidence>
<gene>
    <name evidence="2" type="ORF">ACFPPA_09150</name>
</gene>
<feature type="transmembrane region" description="Helical" evidence="1">
    <location>
        <begin position="86"/>
        <end position="105"/>
    </location>
</feature>
<keyword evidence="1" id="KW-0472">Membrane</keyword>
<protein>
    <submittedName>
        <fullName evidence="2">DUF4386 domain-containing protein</fullName>
    </submittedName>
</protein>
<evidence type="ECO:0000256" key="1">
    <source>
        <dbReference type="SAM" id="Phobius"/>
    </source>
</evidence>
<name>A0ABW0QP00_9GAMM</name>
<accession>A0ABW0QP00</accession>
<dbReference type="RefSeq" id="WP_377319403.1">
    <property type="nucleotide sequence ID" value="NZ_JBHSNF010000001.1"/>
</dbReference>
<evidence type="ECO:0000313" key="3">
    <source>
        <dbReference type="Proteomes" id="UP001596114"/>
    </source>
</evidence>
<feature type="transmembrane region" description="Helical" evidence="1">
    <location>
        <begin position="51"/>
        <end position="74"/>
    </location>
</feature>
<feature type="transmembrane region" description="Helical" evidence="1">
    <location>
        <begin position="143"/>
        <end position="162"/>
    </location>
</feature>
<proteinExistence type="predicted"/>
<reference evidence="3" key="1">
    <citation type="journal article" date="2019" name="Int. J. Syst. Evol. Microbiol.">
        <title>The Global Catalogue of Microorganisms (GCM) 10K type strain sequencing project: providing services to taxonomists for standard genome sequencing and annotation.</title>
        <authorList>
            <consortium name="The Broad Institute Genomics Platform"/>
            <consortium name="The Broad Institute Genome Sequencing Center for Infectious Disease"/>
            <person name="Wu L."/>
            <person name="Ma J."/>
        </authorList>
    </citation>
    <scope>NUCLEOTIDE SEQUENCE [LARGE SCALE GENOMIC DNA]</scope>
    <source>
        <strain evidence="3">CGMCC 1.16619</strain>
    </source>
</reference>
<sequence length="236" mass="26042">MSTLGRNARIAGSLYLLDVLIAPFRLIYIPKTLFVSGNATETASNIVAHESLFRLGMASDLFCGVLEIFLVLALYQLLRQVNPKQAAVIVILGLMTVPIFFFNVLNDAAALILVHGADFLSAFGKPQRDALAMLFLRLHGQEIVAAEIFWGLWLFPLAILVYRSRFLPRFLGVWLAINGLAYLALSFTGLLLPQYEGMVSSYAFPAQLGEVAFMLWILVMGARVPPSEDFPSTSRA</sequence>
<organism evidence="2 3">
    <name type="scientific">Rhodanobacter ginsengisoli</name>
    <dbReference type="NCBI Taxonomy" id="418646"/>
    <lineage>
        <taxon>Bacteria</taxon>
        <taxon>Pseudomonadati</taxon>
        <taxon>Pseudomonadota</taxon>
        <taxon>Gammaproteobacteria</taxon>
        <taxon>Lysobacterales</taxon>
        <taxon>Rhodanobacteraceae</taxon>
        <taxon>Rhodanobacter</taxon>
    </lineage>
</organism>